<feature type="transmembrane region" description="Helical" evidence="1">
    <location>
        <begin position="232"/>
        <end position="251"/>
    </location>
</feature>
<feature type="transmembrane region" description="Helical" evidence="1">
    <location>
        <begin position="64"/>
        <end position="86"/>
    </location>
</feature>
<reference evidence="2 3" key="1">
    <citation type="submission" date="2024-05" db="EMBL/GenBank/DDBJ databases">
        <title>Microbispora sp.ZYX-F-249.</title>
        <authorList>
            <person name="Xie H."/>
        </authorList>
    </citation>
    <scope>NUCLEOTIDE SEQUENCE [LARGE SCALE GENOMIC DNA]</scope>
    <source>
        <strain evidence="2 3">ZYX-F-249</strain>
    </source>
</reference>
<gene>
    <name evidence="2" type="ORF">AAH991_20030</name>
</gene>
<evidence type="ECO:0008006" key="4">
    <source>
        <dbReference type="Google" id="ProtNLM"/>
    </source>
</evidence>
<feature type="transmembrane region" description="Helical" evidence="1">
    <location>
        <begin position="131"/>
        <end position="149"/>
    </location>
</feature>
<feature type="transmembrane region" description="Helical" evidence="1">
    <location>
        <begin position="98"/>
        <end position="119"/>
    </location>
</feature>
<comment type="caution">
    <text evidence="2">The sequence shown here is derived from an EMBL/GenBank/DDBJ whole genome shotgun (WGS) entry which is preliminary data.</text>
</comment>
<dbReference type="RefSeq" id="WP_346227388.1">
    <property type="nucleotide sequence ID" value="NZ_JBDJAW010000016.1"/>
</dbReference>
<sequence length="263" mass="27342">MRASLPFRGTALPGLAALPVIVTLVADGSTVRGVTVVEALRAGVMLLAGAWAGGRPQSRGIGRILLFGGLLGVAGLVCRLPGLVIASDGLAASWNSWLHYWIWVPQVMTPLLLATAIFPDGRPALPIAAKVSVFAVAAASLTAATYNWPRSDGGAGGNPASLPPRLGDPLMVITLAAVLVAIVLVLASLAVRWKRGEAAVRRSLLYPLAALLLGIAYELLRPVVPEAPGDTWEVFLPIYCAVLALAVRPPGRRRLHSIGRGGA</sequence>
<feature type="transmembrane region" description="Helical" evidence="1">
    <location>
        <begin position="203"/>
        <end position="220"/>
    </location>
</feature>
<protein>
    <recommendedName>
        <fullName evidence="4">DUF998 domain-containing protein</fullName>
    </recommendedName>
</protein>
<accession>A0ABV0AQ46</accession>
<keyword evidence="1" id="KW-1133">Transmembrane helix</keyword>
<keyword evidence="1" id="KW-0472">Membrane</keyword>
<evidence type="ECO:0000313" key="2">
    <source>
        <dbReference type="EMBL" id="MEN3537412.1"/>
    </source>
</evidence>
<evidence type="ECO:0000256" key="1">
    <source>
        <dbReference type="SAM" id="Phobius"/>
    </source>
</evidence>
<feature type="transmembrane region" description="Helical" evidence="1">
    <location>
        <begin position="169"/>
        <end position="191"/>
    </location>
</feature>
<organism evidence="2 3">
    <name type="scientific">Microbispora maris</name>
    <dbReference type="NCBI Taxonomy" id="3144104"/>
    <lineage>
        <taxon>Bacteria</taxon>
        <taxon>Bacillati</taxon>
        <taxon>Actinomycetota</taxon>
        <taxon>Actinomycetes</taxon>
        <taxon>Streptosporangiales</taxon>
        <taxon>Streptosporangiaceae</taxon>
        <taxon>Microbispora</taxon>
    </lineage>
</organism>
<evidence type="ECO:0000313" key="3">
    <source>
        <dbReference type="Proteomes" id="UP001447516"/>
    </source>
</evidence>
<dbReference type="Proteomes" id="UP001447516">
    <property type="component" value="Unassembled WGS sequence"/>
</dbReference>
<proteinExistence type="predicted"/>
<name>A0ABV0AQ46_9ACTN</name>
<keyword evidence="3" id="KW-1185">Reference proteome</keyword>
<dbReference type="EMBL" id="JBDJAW010000016">
    <property type="protein sequence ID" value="MEN3537412.1"/>
    <property type="molecule type" value="Genomic_DNA"/>
</dbReference>
<keyword evidence="1" id="KW-0812">Transmembrane</keyword>